<dbReference type="InterPro" id="IPR036884">
    <property type="entry name" value="2Fe-2S-bd_dom_sf"/>
</dbReference>
<dbReference type="RefSeq" id="WP_295190772.1">
    <property type="nucleotide sequence ID" value="NZ_JAWJZA010000010.1"/>
</dbReference>
<dbReference type="PANTHER" id="PTHR44379">
    <property type="entry name" value="OXIDOREDUCTASE WITH IRON-SULFUR SUBUNIT"/>
    <property type="match status" value="1"/>
</dbReference>
<dbReference type="EMBL" id="JAWJZB010000001">
    <property type="protein sequence ID" value="MDV5087454.1"/>
    <property type="molecule type" value="Genomic_DNA"/>
</dbReference>
<keyword evidence="1" id="KW-0001">2Fe-2S</keyword>
<reference evidence="6 7" key="1">
    <citation type="submission" date="2023-10" db="EMBL/GenBank/DDBJ databases">
        <title>Veillonella sp. nov., isolated from a pig farm feces dump.</title>
        <authorList>
            <person name="Chang Y.-H."/>
        </authorList>
    </citation>
    <scope>NUCLEOTIDE SEQUENCE [LARGE SCALE GENOMIC DNA]</scope>
    <source>
        <strain evidence="6 7">YH-vei2233</strain>
    </source>
</reference>
<keyword evidence="2" id="KW-0479">Metal-binding</keyword>
<keyword evidence="4" id="KW-0411">Iron-sulfur</keyword>
<dbReference type="Pfam" id="PF01799">
    <property type="entry name" value="Fer2_2"/>
    <property type="match status" value="1"/>
</dbReference>
<name>A0ABU3Z6B4_9FIRM</name>
<proteinExistence type="predicted"/>
<dbReference type="InterPro" id="IPR012675">
    <property type="entry name" value="Beta-grasp_dom_sf"/>
</dbReference>
<dbReference type="Gene3D" id="3.10.20.30">
    <property type="match status" value="1"/>
</dbReference>
<sequence length="151" mass="16345">MELVLKINGKNVPVNVATDEMLLDTLRGLGFYSVRCGCDTTNCGLCTVWVDGEVTLSCAYPTFRAPGHEITTLEGLEEEASQLADCLASEGADQCGFCTTGMMMSALALKRRNPSASDDEIREYLIGNLCRCTGYESQLRGVRKFLQGGNA</sequence>
<dbReference type="Proteomes" id="UP001272515">
    <property type="component" value="Unassembled WGS sequence"/>
</dbReference>
<dbReference type="InterPro" id="IPR051452">
    <property type="entry name" value="Diverse_Oxidoreductases"/>
</dbReference>
<dbReference type="Gene3D" id="1.10.150.120">
    <property type="entry name" value="[2Fe-2S]-binding domain"/>
    <property type="match status" value="1"/>
</dbReference>
<dbReference type="SUPFAM" id="SSF54292">
    <property type="entry name" value="2Fe-2S ferredoxin-like"/>
    <property type="match status" value="1"/>
</dbReference>
<evidence type="ECO:0000259" key="5">
    <source>
        <dbReference type="PROSITE" id="PS51085"/>
    </source>
</evidence>
<organism evidence="6 7">
    <name type="scientific">Veillonella absiana</name>
    <dbReference type="NCBI Taxonomy" id="3079305"/>
    <lineage>
        <taxon>Bacteria</taxon>
        <taxon>Bacillati</taxon>
        <taxon>Bacillota</taxon>
        <taxon>Negativicutes</taxon>
        <taxon>Veillonellales</taxon>
        <taxon>Veillonellaceae</taxon>
        <taxon>Veillonella</taxon>
    </lineage>
</organism>
<dbReference type="InterPro" id="IPR036010">
    <property type="entry name" value="2Fe-2S_ferredoxin-like_sf"/>
</dbReference>
<comment type="caution">
    <text evidence="6">The sequence shown here is derived from an EMBL/GenBank/DDBJ whole genome shotgun (WGS) entry which is preliminary data.</text>
</comment>
<evidence type="ECO:0000313" key="7">
    <source>
        <dbReference type="Proteomes" id="UP001272515"/>
    </source>
</evidence>
<accession>A0ABU3Z6B4</accession>
<dbReference type="PROSITE" id="PS51085">
    <property type="entry name" value="2FE2S_FER_2"/>
    <property type="match status" value="1"/>
</dbReference>
<protein>
    <submittedName>
        <fullName evidence="6">2Fe-2S iron-sulfur cluster-binding protein</fullName>
    </submittedName>
</protein>
<dbReference type="InterPro" id="IPR001041">
    <property type="entry name" value="2Fe-2S_ferredoxin-type"/>
</dbReference>
<keyword evidence="3" id="KW-0408">Iron</keyword>
<dbReference type="InterPro" id="IPR002888">
    <property type="entry name" value="2Fe-2S-bd"/>
</dbReference>
<evidence type="ECO:0000256" key="1">
    <source>
        <dbReference type="ARBA" id="ARBA00022714"/>
    </source>
</evidence>
<feature type="domain" description="2Fe-2S ferredoxin-type" evidence="5">
    <location>
        <begin position="1"/>
        <end position="76"/>
    </location>
</feature>
<dbReference type="PANTHER" id="PTHR44379:SF8">
    <property type="entry name" value="XANTHINE DEHYDROGENASE IRON-SULFUR-BINDING SUBUNIT XDHC-RELATED"/>
    <property type="match status" value="1"/>
</dbReference>
<gene>
    <name evidence="6" type="ORF">RVY80_01110</name>
</gene>
<dbReference type="Pfam" id="PF00111">
    <property type="entry name" value="Fer2"/>
    <property type="match status" value="1"/>
</dbReference>
<evidence type="ECO:0000256" key="4">
    <source>
        <dbReference type="ARBA" id="ARBA00023014"/>
    </source>
</evidence>
<evidence type="ECO:0000256" key="2">
    <source>
        <dbReference type="ARBA" id="ARBA00022723"/>
    </source>
</evidence>
<evidence type="ECO:0000256" key="3">
    <source>
        <dbReference type="ARBA" id="ARBA00023004"/>
    </source>
</evidence>
<keyword evidence="7" id="KW-1185">Reference proteome</keyword>
<dbReference type="SUPFAM" id="SSF47741">
    <property type="entry name" value="CO dehydrogenase ISP C-domain like"/>
    <property type="match status" value="1"/>
</dbReference>
<evidence type="ECO:0000313" key="6">
    <source>
        <dbReference type="EMBL" id="MDV5087454.1"/>
    </source>
</evidence>